<reference evidence="1 2" key="2">
    <citation type="journal article" date="2022" name="Mol. Ecol. Resour.">
        <title>The genomes of chicory, endive, great burdock and yacon provide insights into Asteraceae paleo-polyploidization history and plant inulin production.</title>
        <authorList>
            <person name="Fan W."/>
            <person name="Wang S."/>
            <person name="Wang H."/>
            <person name="Wang A."/>
            <person name="Jiang F."/>
            <person name="Liu H."/>
            <person name="Zhao H."/>
            <person name="Xu D."/>
            <person name="Zhang Y."/>
        </authorList>
    </citation>
    <scope>NUCLEOTIDE SEQUENCE [LARGE SCALE GENOMIC DNA]</scope>
    <source>
        <strain evidence="2">cv. Yunnan</strain>
        <tissue evidence="1">Leaves</tissue>
    </source>
</reference>
<comment type="caution">
    <text evidence="1">The sequence shown here is derived from an EMBL/GenBank/DDBJ whole genome shotgun (WGS) entry which is preliminary data.</text>
</comment>
<sequence>MLQLLTGTNWYGPVDEVLDNKVGDWPLEVAMEIARIGTRCLRRHDEDDVYARMMMVMKDMEHVRKMADDLTANVGCLVNEFNVDLEIPYLFFCPILQDVMKDPHIASDGFSYELGAIKQWLEMGHNTSPMTNLDLETKHLTPNRTLRSLIQDWHKKRSIPF</sequence>
<reference evidence="2" key="1">
    <citation type="journal article" date="2022" name="Mol. Ecol. Resour.">
        <title>The genomes of chicory, endive, great burdock and yacon provide insights into Asteraceae palaeo-polyploidization history and plant inulin production.</title>
        <authorList>
            <person name="Fan W."/>
            <person name="Wang S."/>
            <person name="Wang H."/>
            <person name="Wang A."/>
            <person name="Jiang F."/>
            <person name="Liu H."/>
            <person name="Zhao H."/>
            <person name="Xu D."/>
            <person name="Zhang Y."/>
        </authorList>
    </citation>
    <scope>NUCLEOTIDE SEQUENCE [LARGE SCALE GENOMIC DNA]</scope>
    <source>
        <strain evidence="2">cv. Yunnan</strain>
    </source>
</reference>
<keyword evidence="2" id="KW-1185">Reference proteome</keyword>
<gene>
    <name evidence="1" type="ORF">L1987_36982</name>
</gene>
<organism evidence="1 2">
    <name type="scientific">Smallanthus sonchifolius</name>
    <dbReference type="NCBI Taxonomy" id="185202"/>
    <lineage>
        <taxon>Eukaryota</taxon>
        <taxon>Viridiplantae</taxon>
        <taxon>Streptophyta</taxon>
        <taxon>Embryophyta</taxon>
        <taxon>Tracheophyta</taxon>
        <taxon>Spermatophyta</taxon>
        <taxon>Magnoliopsida</taxon>
        <taxon>eudicotyledons</taxon>
        <taxon>Gunneridae</taxon>
        <taxon>Pentapetalae</taxon>
        <taxon>asterids</taxon>
        <taxon>campanulids</taxon>
        <taxon>Asterales</taxon>
        <taxon>Asteraceae</taxon>
        <taxon>Asteroideae</taxon>
        <taxon>Heliantheae alliance</taxon>
        <taxon>Millerieae</taxon>
        <taxon>Smallanthus</taxon>
    </lineage>
</organism>
<protein>
    <submittedName>
        <fullName evidence="1">Uncharacterized protein</fullName>
    </submittedName>
</protein>
<evidence type="ECO:0000313" key="1">
    <source>
        <dbReference type="EMBL" id="KAI3794352.1"/>
    </source>
</evidence>
<proteinExistence type="predicted"/>
<dbReference type="Proteomes" id="UP001056120">
    <property type="component" value="Linkage Group LG12"/>
</dbReference>
<evidence type="ECO:0000313" key="2">
    <source>
        <dbReference type="Proteomes" id="UP001056120"/>
    </source>
</evidence>
<dbReference type="EMBL" id="CM042029">
    <property type="protein sequence ID" value="KAI3794352.1"/>
    <property type="molecule type" value="Genomic_DNA"/>
</dbReference>
<accession>A0ACB9HHM6</accession>
<name>A0ACB9HHM6_9ASTR</name>